<dbReference type="InterPro" id="IPR036249">
    <property type="entry name" value="Thioredoxin-like_sf"/>
</dbReference>
<keyword evidence="5" id="KW-1185">Reference proteome</keyword>
<feature type="signal peptide" evidence="3">
    <location>
        <begin position="1"/>
        <end position="21"/>
    </location>
</feature>
<evidence type="ECO:0008006" key="6">
    <source>
        <dbReference type="Google" id="ProtNLM"/>
    </source>
</evidence>
<accession>A0AAD3HRA7</accession>
<dbReference type="PANTHER" id="PTHR19991">
    <property type="entry name" value="L 2 01289"/>
    <property type="match status" value="1"/>
</dbReference>
<feature type="compositionally biased region" description="Low complexity" evidence="1">
    <location>
        <begin position="198"/>
        <end position="214"/>
    </location>
</feature>
<keyword evidence="2" id="KW-1133">Transmembrane helix</keyword>
<keyword evidence="2" id="KW-0812">Transmembrane</keyword>
<dbReference type="AlphaFoldDB" id="A0AAD3HRA7"/>
<evidence type="ECO:0000256" key="2">
    <source>
        <dbReference type="SAM" id="Phobius"/>
    </source>
</evidence>
<dbReference type="SUPFAM" id="SSF52833">
    <property type="entry name" value="Thioredoxin-like"/>
    <property type="match status" value="1"/>
</dbReference>
<protein>
    <recommendedName>
        <fullName evidence="6">Thioredoxin domain-containing protein</fullName>
    </recommendedName>
</protein>
<organism evidence="4 5">
    <name type="scientific">Astrephomene gubernaculifera</name>
    <dbReference type="NCBI Taxonomy" id="47775"/>
    <lineage>
        <taxon>Eukaryota</taxon>
        <taxon>Viridiplantae</taxon>
        <taxon>Chlorophyta</taxon>
        <taxon>core chlorophytes</taxon>
        <taxon>Chlorophyceae</taxon>
        <taxon>CS clade</taxon>
        <taxon>Chlamydomonadales</taxon>
        <taxon>Astrephomenaceae</taxon>
        <taxon>Astrephomene</taxon>
    </lineage>
</organism>
<keyword evidence="2" id="KW-0472">Membrane</keyword>
<dbReference type="Proteomes" id="UP001054857">
    <property type="component" value="Unassembled WGS sequence"/>
</dbReference>
<evidence type="ECO:0000256" key="1">
    <source>
        <dbReference type="SAM" id="MobiDB-lite"/>
    </source>
</evidence>
<dbReference type="Gene3D" id="3.40.30.10">
    <property type="entry name" value="Glutaredoxin"/>
    <property type="match status" value="1"/>
</dbReference>
<feature type="region of interest" description="Disordered" evidence="1">
    <location>
        <begin position="195"/>
        <end position="214"/>
    </location>
</feature>
<sequence>MARLPALLLLAVALSAASVRSSSFPTEVVELTDANFEHDTQASTGQTTGVWAVLFTDSNVKRHDRAVAIFEELAKDEDKEVIYAKVDVAGNRKLARRFGEVVLPPCVLLFRDRQMYLFDGSFDRDDVSQHVRDFVTSGFANQEPLDVPAPSEKQLNLQAFEASSQMDMKVVGIAVLMIVGGLLFQTWAIINKDKFKPEPSSQKQQQQQEKQQRK</sequence>
<feature type="transmembrane region" description="Helical" evidence="2">
    <location>
        <begin position="170"/>
        <end position="190"/>
    </location>
</feature>
<reference evidence="4 5" key="1">
    <citation type="journal article" date="2021" name="Sci. Rep.">
        <title>Genome sequencing of the multicellular alga Astrephomene provides insights into convergent evolution of germ-soma differentiation.</title>
        <authorList>
            <person name="Yamashita S."/>
            <person name="Yamamoto K."/>
            <person name="Matsuzaki R."/>
            <person name="Suzuki S."/>
            <person name="Yamaguchi H."/>
            <person name="Hirooka S."/>
            <person name="Minakuchi Y."/>
            <person name="Miyagishima S."/>
            <person name="Kawachi M."/>
            <person name="Toyoda A."/>
            <person name="Nozaki H."/>
        </authorList>
    </citation>
    <scope>NUCLEOTIDE SEQUENCE [LARGE SCALE GENOMIC DNA]</scope>
    <source>
        <strain evidence="4 5">NIES-4017</strain>
    </source>
</reference>
<evidence type="ECO:0000313" key="5">
    <source>
        <dbReference type="Proteomes" id="UP001054857"/>
    </source>
</evidence>
<name>A0AAD3HRA7_9CHLO</name>
<feature type="chain" id="PRO_5042233571" description="Thioredoxin domain-containing protein" evidence="3">
    <location>
        <begin position="22"/>
        <end position="214"/>
    </location>
</feature>
<evidence type="ECO:0000313" key="4">
    <source>
        <dbReference type="EMBL" id="GFR49957.1"/>
    </source>
</evidence>
<dbReference type="EMBL" id="BMAR01000033">
    <property type="protein sequence ID" value="GFR49957.1"/>
    <property type="molecule type" value="Genomic_DNA"/>
</dbReference>
<keyword evidence="3" id="KW-0732">Signal</keyword>
<comment type="caution">
    <text evidence="4">The sequence shown here is derived from an EMBL/GenBank/DDBJ whole genome shotgun (WGS) entry which is preliminary data.</text>
</comment>
<dbReference type="PANTHER" id="PTHR19991:SF2">
    <property type="entry name" value="GH08893P"/>
    <property type="match status" value="1"/>
</dbReference>
<gene>
    <name evidence="4" type="ORF">Agub_g12065</name>
</gene>
<evidence type="ECO:0000256" key="3">
    <source>
        <dbReference type="SAM" id="SignalP"/>
    </source>
</evidence>
<proteinExistence type="predicted"/>
<feature type="non-terminal residue" evidence="4">
    <location>
        <position position="214"/>
    </location>
</feature>